<proteinExistence type="inferred from homology"/>
<feature type="transmembrane region" description="Helical" evidence="7">
    <location>
        <begin position="211"/>
        <end position="230"/>
    </location>
</feature>
<feature type="transmembrane region" description="Helical" evidence="7">
    <location>
        <begin position="305"/>
        <end position="327"/>
    </location>
</feature>
<dbReference type="RefSeq" id="WP_095263465.1">
    <property type="nucleotide sequence ID" value="NZ_NPBY01000010.1"/>
</dbReference>
<gene>
    <name evidence="9" type="ORF">CHH67_02820</name>
</gene>
<accession>A0A268F2T6</accession>
<feature type="transmembrane region" description="Helical" evidence="7">
    <location>
        <begin position="157"/>
        <end position="173"/>
    </location>
</feature>
<dbReference type="Proteomes" id="UP000215596">
    <property type="component" value="Unassembled WGS sequence"/>
</dbReference>
<evidence type="ECO:0000256" key="3">
    <source>
        <dbReference type="ARBA" id="ARBA00022448"/>
    </source>
</evidence>
<sequence length="410" mass="44574">MKRLLWIGCLSYFLIGLAHVVLGSVLPVMLEHYGREYSEGGMLIFTQFAGFLVGVLVSPLINRRFGKRGGLLIAAGLLTAAEFLYTLLPPWEWLYVIAVAAGFGFGMIEAVIGTIIIAAIKDKTAVAMSRLEVFFGVGAMVMPMIASGFITQEWWKFSFFVVSLFSFVTLLFWSRSSFGEADAVLDTRGDTASAEGEEPVGKAAYKYRGSAFGILALFIVFFFLYVGTEMSLANFMPAILIEKLGVMKETAALSITCFWVAMSVGRIFAGTLAEKIHYRVYVLLSCLLTLMMLIIFPFAEQVWAAFTIILLLGLFMSGLFSIALVFASKLLEGSEESTPSILIASGGIGGAILPLVTGWSLDHLPLHQAVWLFAIFAVGLVVLSVAAYSLQIRQPSTGPGARHEEGKALL</sequence>
<evidence type="ECO:0000256" key="7">
    <source>
        <dbReference type="SAM" id="Phobius"/>
    </source>
</evidence>
<evidence type="ECO:0000256" key="1">
    <source>
        <dbReference type="ARBA" id="ARBA00004651"/>
    </source>
</evidence>
<keyword evidence="6 7" id="KW-0472">Membrane</keyword>
<dbReference type="PANTHER" id="PTHR23514">
    <property type="entry name" value="BYPASS OF STOP CODON PROTEIN 6"/>
    <property type="match status" value="1"/>
</dbReference>
<dbReference type="Pfam" id="PF07690">
    <property type="entry name" value="MFS_1"/>
    <property type="match status" value="1"/>
</dbReference>
<evidence type="ECO:0000259" key="8">
    <source>
        <dbReference type="PROSITE" id="PS50850"/>
    </source>
</evidence>
<dbReference type="PROSITE" id="PS50850">
    <property type="entry name" value="MFS"/>
    <property type="match status" value="1"/>
</dbReference>
<protein>
    <submittedName>
        <fullName evidence="9">MFS transporter</fullName>
    </submittedName>
</protein>
<dbReference type="PANTHER" id="PTHR23514:SF3">
    <property type="entry name" value="BYPASS OF STOP CODON PROTEIN 6"/>
    <property type="match status" value="1"/>
</dbReference>
<keyword evidence="4 7" id="KW-0812">Transmembrane</keyword>
<evidence type="ECO:0000313" key="9">
    <source>
        <dbReference type="EMBL" id="PAD79669.1"/>
    </source>
</evidence>
<reference evidence="9 10" key="1">
    <citation type="submission" date="2017-07" db="EMBL/GenBank/DDBJ databases">
        <title>Isolation and whole genome analysis of endospore-forming bacteria from heroin.</title>
        <authorList>
            <person name="Kalinowski J."/>
            <person name="Ahrens B."/>
            <person name="Al-Dilaimi A."/>
            <person name="Winkler A."/>
            <person name="Wibberg D."/>
            <person name="Schleenbecker U."/>
            <person name="Ruckert C."/>
            <person name="Wolfel R."/>
            <person name="Grass G."/>
        </authorList>
    </citation>
    <scope>NUCLEOTIDE SEQUENCE [LARGE SCALE GENOMIC DNA]</scope>
    <source>
        <strain evidence="9 10">7537-G1</strain>
    </source>
</reference>
<feature type="transmembrane region" description="Helical" evidence="7">
    <location>
        <begin position="131"/>
        <end position="151"/>
    </location>
</feature>
<feature type="transmembrane region" description="Helical" evidence="7">
    <location>
        <begin position="69"/>
        <end position="88"/>
    </location>
</feature>
<name>A0A268F2T6_9BACL</name>
<dbReference type="OrthoDB" id="1674541at2"/>
<feature type="transmembrane region" description="Helical" evidence="7">
    <location>
        <begin position="369"/>
        <end position="390"/>
    </location>
</feature>
<evidence type="ECO:0000256" key="5">
    <source>
        <dbReference type="ARBA" id="ARBA00022989"/>
    </source>
</evidence>
<dbReference type="EMBL" id="NPBY01000010">
    <property type="protein sequence ID" value="PAD79669.1"/>
    <property type="molecule type" value="Genomic_DNA"/>
</dbReference>
<dbReference type="InterPro" id="IPR036259">
    <property type="entry name" value="MFS_trans_sf"/>
</dbReference>
<dbReference type="AlphaFoldDB" id="A0A268F2T6"/>
<dbReference type="GO" id="GO:0005886">
    <property type="term" value="C:plasma membrane"/>
    <property type="evidence" value="ECO:0007669"/>
    <property type="project" value="UniProtKB-SubCell"/>
</dbReference>
<keyword evidence="3" id="KW-0813">Transport</keyword>
<evidence type="ECO:0000313" key="10">
    <source>
        <dbReference type="Proteomes" id="UP000215596"/>
    </source>
</evidence>
<evidence type="ECO:0000256" key="2">
    <source>
        <dbReference type="ARBA" id="ARBA00008335"/>
    </source>
</evidence>
<dbReference type="SUPFAM" id="SSF103473">
    <property type="entry name" value="MFS general substrate transporter"/>
    <property type="match status" value="1"/>
</dbReference>
<dbReference type="InterPro" id="IPR020846">
    <property type="entry name" value="MFS_dom"/>
</dbReference>
<comment type="subcellular location">
    <subcellularLocation>
        <location evidence="1">Cell membrane</location>
        <topology evidence="1">Multi-pass membrane protein</topology>
    </subcellularLocation>
</comment>
<comment type="similarity">
    <text evidence="2">Belongs to the major facilitator superfamily.</text>
</comment>
<dbReference type="Gene3D" id="1.20.1250.20">
    <property type="entry name" value="MFS general substrate transporter like domains"/>
    <property type="match status" value="2"/>
</dbReference>
<evidence type="ECO:0000256" key="4">
    <source>
        <dbReference type="ARBA" id="ARBA00022692"/>
    </source>
</evidence>
<evidence type="ECO:0000256" key="6">
    <source>
        <dbReference type="ARBA" id="ARBA00023136"/>
    </source>
</evidence>
<feature type="transmembrane region" description="Helical" evidence="7">
    <location>
        <begin position="42"/>
        <end position="62"/>
    </location>
</feature>
<keyword evidence="5 7" id="KW-1133">Transmembrane helix</keyword>
<organism evidence="9 10">
    <name type="scientific">Paenibacillus campinasensis</name>
    <dbReference type="NCBI Taxonomy" id="66347"/>
    <lineage>
        <taxon>Bacteria</taxon>
        <taxon>Bacillati</taxon>
        <taxon>Bacillota</taxon>
        <taxon>Bacilli</taxon>
        <taxon>Bacillales</taxon>
        <taxon>Paenibacillaceae</taxon>
        <taxon>Paenibacillus</taxon>
    </lineage>
</organism>
<feature type="transmembrane region" description="Helical" evidence="7">
    <location>
        <begin position="280"/>
        <end position="299"/>
    </location>
</feature>
<feature type="transmembrane region" description="Helical" evidence="7">
    <location>
        <begin position="250"/>
        <end position="268"/>
    </location>
</feature>
<feature type="domain" description="Major facilitator superfamily (MFS) profile" evidence="8">
    <location>
        <begin position="4"/>
        <end position="395"/>
    </location>
</feature>
<feature type="transmembrane region" description="Helical" evidence="7">
    <location>
        <begin position="94"/>
        <end position="119"/>
    </location>
</feature>
<comment type="caution">
    <text evidence="9">The sequence shown here is derived from an EMBL/GenBank/DDBJ whole genome shotgun (WGS) entry which is preliminary data.</text>
</comment>
<dbReference type="GO" id="GO:0022857">
    <property type="term" value="F:transmembrane transporter activity"/>
    <property type="evidence" value="ECO:0007669"/>
    <property type="project" value="InterPro"/>
</dbReference>
<dbReference type="InterPro" id="IPR011701">
    <property type="entry name" value="MFS"/>
</dbReference>
<dbReference type="InterPro" id="IPR051788">
    <property type="entry name" value="MFS_Transporter"/>
</dbReference>
<feature type="transmembrane region" description="Helical" evidence="7">
    <location>
        <begin position="339"/>
        <end position="357"/>
    </location>
</feature>